<name>A0A7S4KZZ8_GUITH</name>
<gene>
    <name evidence="1" type="ORF">GTHE00462_LOCUS21259</name>
</gene>
<dbReference type="EMBL" id="HBKN01027485">
    <property type="protein sequence ID" value="CAE2310797.1"/>
    <property type="molecule type" value="Transcribed_RNA"/>
</dbReference>
<protein>
    <recommendedName>
        <fullName evidence="2">DDE Tnp4 domain-containing protein</fullName>
    </recommendedName>
</protein>
<accession>A0A7S4KZZ8</accession>
<reference evidence="1" key="1">
    <citation type="submission" date="2021-01" db="EMBL/GenBank/DDBJ databases">
        <authorList>
            <person name="Corre E."/>
            <person name="Pelletier E."/>
            <person name="Niang G."/>
            <person name="Scheremetjew M."/>
            <person name="Finn R."/>
            <person name="Kale V."/>
            <person name="Holt S."/>
            <person name="Cochrane G."/>
            <person name="Meng A."/>
            <person name="Brown T."/>
            <person name="Cohen L."/>
        </authorList>
    </citation>
    <scope>NUCLEOTIDE SEQUENCE</scope>
    <source>
        <strain evidence="1">CCMP 2712</strain>
    </source>
</reference>
<evidence type="ECO:0008006" key="2">
    <source>
        <dbReference type="Google" id="ProtNLM"/>
    </source>
</evidence>
<organism evidence="1">
    <name type="scientific">Guillardia theta</name>
    <name type="common">Cryptophyte</name>
    <name type="synonym">Cryptomonas phi</name>
    <dbReference type="NCBI Taxonomy" id="55529"/>
    <lineage>
        <taxon>Eukaryota</taxon>
        <taxon>Cryptophyceae</taxon>
        <taxon>Pyrenomonadales</taxon>
        <taxon>Geminigeraceae</taxon>
        <taxon>Guillardia</taxon>
    </lineage>
</organism>
<sequence>MPSPPSVQQHRLRSSDILRRELVRLLTTKVEHVVETVVKQNVISRLCNTLDATAFLKAERDRRIVAKLVNHVKKIWGEFSEAGSMSTCLSGFNIDLLPPVQFSSLFRFTASELRQLLHPLRLLGRDGLPRKFILGTLLAPDEGQWEVRADVALMIVLYRLTRNASMEEIAWYFNLTVSKCSAAFDALVRYLMTYHEEPVQEVYCMARRFQSIADYMVELGSPYDNLLGFVDTAYTNCYTPKPGSQGVSELNGNKPLAGFNCLVFTLGNGLLVLSKPCTSNRSEDLMFQTSGVADDLNLVEEGQKIHYLFYGTNRFTMQLHLQRAIVPPVNDKEFTLNFTMSKLRKPFDKIYTDFQDKWPGVQACTERADVFRVAILLHNCWTILQGKDHLDLNGKRSKYSDGMKLTLKQYLVERFDPW</sequence>
<dbReference type="AlphaFoldDB" id="A0A7S4KZZ8"/>
<proteinExistence type="predicted"/>
<evidence type="ECO:0000313" key="1">
    <source>
        <dbReference type="EMBL" id="CAE2310797.1"/>
    </source>
</evidence>